<dbReference type="EMBL" id="LKEJ01000046">
    <property type="protein sequence ID" value="KTB70177.1"/>
    <property type="molecule type" value="Genomic_DNA"/>
</dbReference>
<evidence type="ECO:0000313" key="2">
    <source>
        <dbReference type="EMBL" id="KTB70177.1"/>
    </source>
</evidence>
<dbReference type="Gene3D" id="3.40.50.300">
    <property type="entry name" value="P-loop containing nucleotide triphosphate hydrolases"/>
    <property type="match status" value="1"/>
</dbReference>
<name>A0A0W0IBC8_PSEVI</name>
<dbReference type="PANTHER" id="PTHR34301">
    <property type="entry name" value="DNA-BINDING PROTEIN-RELATED"/>
    <property type="match status" value="1"/>
</dbReference>
<reference evidence="2 3" key="1">
    <citation type="submission" date="2015-09" db="EMBL/GenBank/DDBJ databases">
        <title>Genome sequence of ICMP 13104.</title>
        <authorList>
            <person name="Visnovsky S."/>
            <person name="Lu A."/>
            <person name="Panda P."/>
            <person name="Pitman A."/>
        </authorList>
    </citation>
    <scope>NUCLEOTIDE SEQUENCE [LARGE SCALE GENOMIC DNA]</scope>
    <source>
        <strain evidence="2 3">ICMP 13104</strain>
    </source>
</reference>
<accession>A0A0W0IBC8</accession>
<dbReference type="GO" id="GO:0016887">
    <property type="term" value="F:ATP hydrolysis activity"/>
    <property type="evidence" value="ECO:0007669"/>
    <property type="project" value="InterPro"/>
</dbReference>
<proteinExistence type="predicted"/>
<dbReference type="Proteomes" id="UP000053048">
    <property type="component" value="Unassembled WGS sequence"/>
</dbReference>
<dbReference type="InterPro" id="IPR027417">
    <property type="entry name" value="P-loop_NTPase"/>
</dbReference>
<dbReference type="Pfam" id="PF13401">
    <property type="entry name" value="AAA_22"/>
    <property type="match status" value="1"/>
</dbReference>
<sequence length="413" mass="46442">MSLRKEITEVFTPRRSEVNVNMYVHRPKLELELSRAFKRNSHTLIFGESGNGKSWLYKKVLEDDGITYVTVNCANAARIKSLTDEICNCLIAPGTAVRLGYNVEKVAELSAAFLKGGLKQSDRYDFTQEEPLLKAFKLYASANDAKKIIVLDNLESIFSSEDLMDELSNIIILLDDSRYAECNINFLVVGVPNGVLQYFREVKNAESVANRLQEIQKVSGLDSGQVREIVSKGFAHLQIPLSGASLIEISEHVSDVTLGIAQRVHEFCEHLAYAIQDNKWTYIPTTLQTANLAWLMAGLRHAYSAVEKNLNSRETTVARRNQVIYCIAKVKRHEFDSSDIDKLVRESFPRTVPNTNMGIGSILADLTTGTSPLITKNEHTGGYSLKDPRFIMCIKLMLYTDSAEKVQCRKFQM</sequence>
<feature type="domain" description="ORC1/DEAH AAA+ ATPase" evidence="1">
    <location>
        <begin position="40"/>
        <end position="194"/>
    </location>
</feature>
<dbReference type="AlphaFoldDB" id="A0A0W0IBC8"/>
<protein>
    <recommendedName>
        <fullName evidence="1">ORC1/DEAH AAA+ ATPase domain-containing protein</fullName>
    </recommendedName>
</protein>
<dbReference type="PANTHER" id="PTHR34301:SF8">
    <property type="entry name" value="ATPASE DOMAIN-CONTAINING PROTEIN"/>
    <property type="match status" value="1"/>
</dbReference>
<dbReference type="InterPro" id="IPR049945">
    <property type="entry name" value="AAA_22"/>
</dbReference>
<evidence type="ECO:0000313" key="3">
    <source>
        <dbReference type="Proteomes" id="UP000053048"/>
    </source>
</evidence>
<gene>
    <name evidence="2" type="ORF">AO067_02390</name>
</gene>
<comment type="caution">
    <text evidence="2">The sequence shown here is derived from an EMBL/GenBank/DDBJ whole genome shotgun (WGS) entry which is preliminary data.</text>
</comment>
<organism evidence="2 3">
    <name type="scientific">Pseudomonas viridiflava ICMP 13104</name>
    <dbReference type="NCBI Taxonomy" id="1198305"/>
    <lineage>
        <taxon>Bacteria</taxon>
        <taxon>Pseudomonadati</taxon>
        <taxon>Pseudomonadota</taxon>
        <taxon>Gammaproteobacteria</taxon>
        <taxon>Pseudomonadales</taxon>
        <taxon>Pseudomonadaceae</taxon>
        <taxon>Pseudomonas</taxon>
    </lineage>
</organism>
<keyword evidence="3" id="KW-1185">Reference proteome</keyword>
<dbReference type="SUPFAM" id="SSF52540">
    <property type="entry name" value="P-loop containing nucleoside triphosphate hydrolases"/>
    <property type="match status" value="1"/>
</dbReference>
<evidence type="ECO:0000259" key="1">
    <source>
        <dbReference type="Pfam" id="PF13401"/>
    </source>
</evidence>